<keyword evidence="19" id="KW-1185">Reference proteome</keyword>
<dbReference type="InterPro" id="IPR029060">
    <property type="entry name" value="PIN-like_dom_sf"/>
</dbReference>
<evidence type="ECO:0000256" key="13">
    <source>
        <dbReference type="ARBA" id="ARBA00023242"/>
    </source>
</evidence>
<dbReference type="GO" id="GO:0035312">
    <property type="term" value="F:5'-3' DNA exonuclease activity"/>
    <property type="evidence" value="ECO:0007669"/>
    <property type="project" value="InterPro"/>
</dbReference>
<dbReference type="FunFam" id="3.40.50.1010:FF:000002">
    <property type="entry name" value="Exonuclease 1, putative"/>
    <property type="match status" value="1"/>
</dbReference>
<dbReference type="InterPro" id="IPR036561">
    <property type="entry name" value="MAM33_sf"/>
</dbReference>
<keyword evidence="6" id="KW-0227">DNA damage</keyword>
<dbReference type="AlphaFoldDB" id="A0A9P1MF01"/>
<dbReference type="Pfam" id="PF02330">
    <property type="entry name" value="MAM33"/>
    <property type="match status" value="1"/>
</dbReference>
<evidence type="ECO:0000259" key="17">
    <source>
        <dbReference type="SMART" id="SM00485"/>
    </source>
</evidence>
<dbReference type="Proteomes" id="UP000838763">
    <property type="component" value="Unassembled WGS sequence"/>
</dbReference>
<keyword evidence="13" id="KW-0539">Nucleus</keyword>
<dbReference type="GO" id="GO:0003677">
    <property type="term" value="F:DNA binding"/>
    <property type="evidence" value="ECO:0007669"/>
    <property type="project" value="UniProtKB-KW"/>
</dbReference>
<dbReference type="InterPro" id="IPR037315">
    <property type="entry name" value="EXO1_H3TH"/>
</dbReference>
<reference evidence="18" key="1">
    <citation type="submission" date="2022-11" db="EMBL/GenBank/DDBJ databases">
        <authorList>
            <person name="Scott C."/>
            <person name="Bruce N."/>
        </authorList>
    </citation>
    <scope>NUCLEOTIDE SEQUENCE</scope>
</reference>
<dbReference type="SUPFAM" id="SSF47807">
    <property type="entry name" value="5' to 3' exonuclease, C-terminal subdomain"/>
    <property type="match status" value="1"/>
</dbReference>
<feature type="compositionally biased region" description="Low complexity" evidence="15">
    <location>
        <begin position="437"/>
        <end position="450"/>
    </location>
</feature>
<dbReference type="SMART" id="SM00485">
    <property type="entry name" value="XPGN"/>
    <property type="match status" value="1"/>
</dbReference>
<evidence type="ECO:0008006" key="20">
    <source>
        <dbReference type="Google" id="ProtNLM"/>
    </source>
</evidence>
<evidence type="ECO:0000256" key="14">
    <source>
        <dbReference type="PROSITE-ProRule" id="PRU00339"/>
    </source>
</evidence>
<proteinExistence type="inferred from homology"/>
<dbReference type="Gene3D" id="1.10.150.20">
    <property type="entry name" value="5' to 3' exonuclease, C-terminal subdomain"/>
    <property type="match status" value="1"/>
</dbReference>
<feature type="region of interest" description="Disordered" evidence="15">
    <location>
        <begin position="687"/>
        <end position="753"/>
    </location>
</feature>
<feature type="compositionally biased region" description="Polar residues" evidence="15">
    <location>
        <begin position="634"/>
        <end position="643"/>
    </location>
</feature>
<comment type="caution">
    <text evidence="18">The sequence shown here is derived from an EMBL/GenBank/DDBJ whole genome shotgun (WGS) entry which is preliminary data.</text>
</comment>
<keyword evidence="4" id="KW-0540">Nuclease</keyword>
<keyword evidence="7" id="KW-0378">Hydrolase</keyword>
<evidence type="ECO:0000259" key="16">
    <source>
        <dbReference type="SMART" id="SM00484"/>
    </source>
</evidence>
<evidence type="ECO:0000256" key="3">
    <source>
        <dbReference type="ARBA" id="ARBA00010563"/>
    </source>
</evidence>
<dbReference type="EMBL" id="CALLCH030000020">
    <property type="protein sequence ID" value="CAI4219596.1"/>
    <property type="molecule type" value="Genomic_DNA"/>
</dbReference>
<gene>
    <name evidence="18" type="ORF">PPNO1_LOCUS9150</name>
</gene>
<evidence type="ECO:0000256" key="1">
    <source>
        <dbReference type="ARBA" id="ARBA00001946"/>
    </source>
</evidence>
<comment type="similarity">
    <text evidence="3">Belongs to the XPG/RAD2 endonuclease family. EXO1 subfamily.</text>
</comment>
<keyword evidence="14" id="KW-0802">TPR repeat</keyword>
<dbReference type="InterPro" id="IPR006086">
    <property type="entry name" value="XPG-I_dom"/>
</dbReference>
<dbReference type="PANTHER" id="PTHR11081">
    <property type="entry name" value="FLAP ENDONUCLEASE FAMILY MEMBER"/>
    <property type="match status" value="1"/>
</dbReference>
<evidence type="ECO:0000313" key="18">
    <source>
        <dbReference type="EMBL" id="CAI4219596.1"/>
    </source>
</evidence>
<dbReference type="PANTHER" id="PTHR11081:SF65">
    <property type="entry name" value="DNA DAMAGE-INDUCIBLE PROTEIN DIN7-RELATED"/>
    <property type="match status" value="1"/>
</dbReference>
<dbReference type="InterPro" id="IPR044752">
    <property type="entry name" value="PIN-like_EXO1"/>
</dbReference>
<dbReference type="InterPro" id="IPR019974">
    <property type="entry name" value="XPG_CS"/>
</dbReference>
<dbReference type="InterPro" id="IPR003428">
    <property type="entry name" value="MAM33"/>
</dbReference>
<dbReference type="FunFam" id="1.10.150.20:FF:000011">
    <property type="entry name" value="exonuclease 1"/>
    <property type="match status" value="1"/>
</dbReference>
<evidence type="ECO:0000256" key="11">
    <source>
        <dbReference type="ARBA" id="ARBA00023125"/>
    </source>
</evidence>
<dbReference type="Gene3D" id="3.10.280.10">
    <property type="entry name" value="Mitochondrial glycoprotein"/>
    <property type="match status" value="1"/>
</dbReference>
<dbReference type="SUPFAM" id="SSF54529">
    <property type="entry name" value="Mitochondrial glycoprotein MAM33-like"/>
    <property type="match status" value="1"/>
</dbReference>
<sequence>MGVSGLLPLLKSIQKHTELKNFKGKTLGVDAYGWLHRGAIACANELAQGKPTRRYVQFAMGRVQMLQHFGVTPYIVFDGDFLPSKAGTEATRARSREEHKKKGTEYLKAGKPSAAWKEFQKAIDVTPEMARHLIDELKKLNISYVVAPYEADAQMVYLERKGLIDGILSEDSDLLVFGAKRLVTKLDKFGGCVEINRRDFCACREVSLTGWSDQDFRRMAILSGCDYLDGLKGTGIKTAYRYLREYKTPERVVQRIQFEGKATVSENYLSMFYQAELTFLHQRVFCPEKQELVLLTEDPTNEAEKLPFIGASVEPELARAIAVGDVNPITKQRIVVETTPYIDSARVAQRGGQAPAIPRLRRQSENVATTLANLSYSQPTPRRVTTSLDGVRGPPLALPSPTSQRPLKKARLCLSGEPANEHDVPASQQSKFFSPKAAAPATAEPTLPTLSRSKSAASTQGDCILSDDSVEEAFNSVLDWDDWTLPSQPKRTIKVFDEEAARKQSRSLVGEVDSPVATVETSIPGATLAEMAPPALPLPDRPTSTPPRMSSQRVSLAKFFYNSESSQSSNSTSQDSNASIESTPSTVSTVSSVYSQRSTFTPSLSRSATATPSTGMSMMTPLQRLGSQALQRTVRSPLMSTAGNKKPLRGEPKRSSLASLPVNPAFVPLPKVDVDEVAALNSCGSEDQIPFIDKDTEAESDSEFTTSRTTHTRLDLSRFLHSPRRAARAPQGSPNHQVPPRPPPHRARRRPPRASYNFSTSVFRAAQSSGEVDAELSAKIESEIQFEEEVSKEEQMPASIKDFLSSGQFEVVDVEGKEEVKLVRNFGDEKLTQTRFPPLQDHRLLLHHRAPYQDEDLMEDDQAFDDEAAEVRATAREAPATTRAPPPRRISSTRTATSTPAKGPGALSVECTAQDGAIIIDNVHYYADANQAFATTPEASHARVDAYPGPSFSTLDEDLQVLMEQYLEERGISQGLAVFTPDYIDYKEQKEYQRWLKSVKGFIDL</sequence>
<dbReference type="Pfam" id="PF00752">
    <property type="entry name" value="XPG_N"/>
    <property type="match status" value="1"/>
</dbReference>
<dbReference type="InterPro" id="IPR006084">
    <property type="entry name" value="XPG/Rad2"/>
</dbReference>
<dbReference type="CDD" id="cd09908">
    <property type="entry name" value="H3TH_EXO1"/>
    <property type="match status" value="1"/>
</dbReference>
<keyword evidence="11" id="KW-0238">DNA-binding</keyword>
<evidence type="ECO:0000256" key="2">
    <source>
        <dbReference type="ARBA" id="ARBA00004123"/>
    </source>
</evidence>
<organism evidence="18 19">
    <name type="scientific">Parascedosporium putredinis</name>
    <dbReference type="NCBI Taxonomy" id="1442378"/>
    <lineage>
        <taxon>Eukaryota</taxon>
        <taxon>Fungi</taxon>
        <taxon>Dikarya</taxon>
        <taxon>Ascomycota</taxon>
        <taxon>Pezizomycotina</taxon>
        <taxon>Sordariomycetes</taxon>
        <taxon>Hypocreomycetidae</taxon>
        <taxon>Microascales</taxon>
        <taxon>Microascaceae</taxon>
        <taxon>Parascedosporium</taxon>
    </lineage>
</organism>
<keyword evidence="10" id="KW-0267">Excision nuclease</keyword>
<feature type="compositionally biased region" description="Low complexity" evidence="15">
    <location>
        <begin position="876"/>
        <end position="901"/>
    </location>
</feature>
<dbReference type="GO" id="GO:0005759">
    <property type="term" value="C:mitochondrial matrix"/>
    <property type="evidence" value="ECO:0007669"/>
    <property type="project" value="InterPro"/>
</dbReference>
<keyword evidence="5" id="KW-0479">Metal-binding</keyword>
<dbReference type="PROSITE" id="PS00841">
    <property type="entry name" value="XPG_1"/>
    <property type="match status" value="1"/>
</dbReference>
<dbReference type="PRINTS" id="PR00853">
    <property type="entry name" value="XPGRADSUPER"/>
</dbReference>
<evidence type="ECO:0000256" key="4">
    <source>
        <dbReference type="ARBA" id="ARBA00022722"/>
    </source>
</evidence>
<evidence type="ECO:0000313" key="19">
    <source>
        <dbReference type="Proteomes" id="UP000838763"/>
    </source>
</evidence>
<evidence type="ECO:0000256" key="12">
    <source>
        <dbReference type="ARBA" id="ARBA00023204"/>
    </source>
</evidence>
<name>A0A9P1MF01_9PEZI</name>
<dbReference type="InterPro" id="IPR036279">
    <property type="entry name" value="5-3_exonuclease_C_sf"/>
</dbReference>
<evidence type="ECO:0000256" key="6">
    <source>
        <dbReference type="ARBA" id="ARBA00022763"/>
    </source>
</evidence>
<dbReference type="SUPFAM" id="SSF88723">
    <property type="entry name" value="PIN domain-like"/>
    <property type="match status" value="1"/>
</dbReference>
<dbReference type="GO" id="GO:0017108">
    <property type="term" value="F:5'-flap endonuclease activity"/>
    <property type="evidence" value="ECO:0007669"/>
    <property type="project" value="TreeGrafter"/>
</dbReference>
<comment type="cofactor">
    <cofactor evidence="1">
        <name>Mg(2+)</name>
        <dbReference type="ChEBI" id="CHEBI:18420"/>
    </cofactor>
</comment>
<feature type="compositionally biased region" description="Basic residues" evidence="15">
    <location>
        <begin position="743"/>
        <end position="752"/>
    </location>
</feature>
<dbReference type="InterPro" id="IPR019734">
    <property type="entry name" value="TPR_rpt"/>
</dbReference>
<feature type="compositionally biased region" description="Low complexity" evidence="15">
    <location>
        <begin position="562"/>
        <end position="599"/>
    </location>
</feature>
<feature type="compositionally biased region" description="Polar residues" evidence="15">
    <location>
        <begin position="542"/>
        <end position="554"/>
    </location>
</feature>
<dbReference type="InterPro" id="IPR008918">
    <property type="entry name" value="HhH2"/>
</dbReference>
<accession>A0A9P1MF01</accession>
<keyword evidence="12" id="KW-0234">DNA repair</keyword>
<dbReference type="GO" id="GO:0046872">
    <property type="term" value="F:metal ion binding"/>
    <property type="evidence" value="ECO:0007669"/>
    <property type="project" value="UniProtKB-KW"/>
</dbReference>
<evidence type="ECO:0000256" key="9">
    <source>
        <dbReference type="ARBA" id="ARBA00022842"/>
    </source>
</evidence>
<dbReference type="CDD" id="cd09857">
    <property type="entry name" value="PIN_EXO1"/>
    <property type="match status" value="1"/>
</dbReference>
<evidence type="ECO:0000256" key="8">
    <source>
        <dbReference type="ARBA" id="ARBA00022839"/>
    </source>
</evidence>
<protein>
    <recommendedName>
        <fullName evidence="20">Exonuclease 1</fullName>
    </recommendedName>
</protein>
<dbReference type="GO" id="GO:0006281">
    <property type="term" value="P:DNA repair"/>
    <property type="evidence" value="ECO:0007669"/>
    <property type="project" value="UniProtKB-KW"/>
</dbReference>
<dbReference type="Gene3D" id="3.40.50.1010">
    <property type="entry name" value="5'-nuclease"/>
    <property type="match status" value="1"/>
</dbReference>
<keyword evidence="9" id="KW-0460">Magnesium</keyword>
<dbReference type="OrthoDB" id="26491at2759"/>
<feature type="region of interest" description="Disordered" evidence="15">
    <location>
        <begin position="873"/>
        <end position="906"/>
    </location>
</feature>
<comment type="subcellular location">
    <subcellularLocation>
        <location evidence="2">Nucleus</location>
    </subcellularLocation>
</comment>
<feature type="region of interest" description="Disordered" evidence="15">
    <location>
        <begin position="379"/>
        <end position="407"/>
    </location>
</feature>
<feature type="region of interest" description="Disordered" evidence="15">
    <location>
        <begin position="434"/>
        <end position="454"/>
    </location>
</feature>
<feature type="domain" description="XPG-I" evidence="16">
    <location>
        <begin position="138"/>
        <end position="208"/>
    </location>
</feature>
<dbReference type="Pfam" id="PF00867">
    <property type="entry name" value="XPG_I"/>
    <property type="match status" value="1"/>
</dbReference>
<feature type="region of interest" description="Disordered" evidence="15">
    <location>
        <begin position="523"/>
        <end position="620"/>
    </location>
</feature>
<evidence type="ECO:0000256" key="7">
    <source>
        <dbReference type="ARBA" id="ARBA00022801"/>
    </source>
</evidence>
<dbReference type="SMART" id="SM00279">
    <property type="entry name" value="HhH2"/>
    <property type="match status" value="1"/>
</dbReference>
<dbReference type="GO" id="GO:0005634">
    <property type="term" value="C:nucleus"/>
    <property type="evidence" value="ECO:0007669"/>
    <property type="project" value="UniProtKB-SubCell"/>
</dbReference>
<feature type="compositionally biased region" description="Polar residues" evidence="15">
    <location>
        <begin position="600"/>
        <end position="617"/>
    </location>
</feature>
<feature type="region of interest" description="Disordered" evidence="15">
    <location>
        <begin position="634"/>
        <end position="661"/>
    </location>
</feature>
<dbReference type="InterPro" id="IPR006085">
    <property type="entry name" value="XPG_DNA_repair_N"/>
</dbReference>
<keyword evidence="8" id="KW-0269">Exonuclease</keyword>
<evidence type="ECO:0000256" key="15">
    <source>
        <dbReference type="SAM" id="MobiDB-lite"/>
    </source>
</evidence>
<feature type="repeat" description="TPR" evidence="14">
    <location>
        <begin position="96"/>
        <end position="129"/>
    </location>
</feature>
<feature type="compositionally biased region" description="Polar residues" evidence="15">
    <location>
        <begin position="379"/>
        <end position="388"/>
    </location>
</feature>
<evidence type="ECO:0000256" key="5">
    <source>
        <dbReference type="ARBA" id="ARBA00022723"/>
    </source>
</evidence>
<evidence type="ECO:0000256" key="10">
    <source>
        <dbReference type="ARBA" id="ARBA00022881"/>
    </source>
</evidence>
<dbReference type="PROSITE" id="PS50005">
    <property type="entry name" value="TPR"/>
    <property type="match status" value="1"/>
</dbReference>
<feature type="domain" description="XPG N-terminal" evidence="17">
    <location>
        <begin position="1"/>
        <end position="99"/>
    </location>
</feature>
<dbReference type="SMART" id="SM00484">
    <property type="entry name" value="XPGI"/>
    <property type="match status" value="1"/>
</dbReference>